<dbReference type="EMBL" id="VDEP01000339">
    <property type="protein sequence ID" value="KAA1100715.1"/>
    <property type="molecule type" value="Genomic_DNA"/>
</dbReference>
<feature type="region of interest" description="Disordered" evidence="1">
    <location>
        <begin position="1"/>
        <end position="101"/>
    </location>
</feature>
<comment type="caution">
    <text evidence="2">The sequence shown here is derived from an EMBL/GenBank/DDBJ whole genome shotgun (WGS) entry which is preliminary data.</text>
</comment>
<sequence>MFSTTHPIASTPNTSHHSQHTPAQTGHRRDQSPSDPASPRNQRQRRADLDDPLRDPFEETDPSNPELDPALPLDRASNTPQPSPRENPPHLVDRRPHSRVPTDQRLAIYTALVAATEDGLGHQANQGAPTPALTRPEQVRTWTYSRQIKDLIRTTGVELFKLKKRA</sequence>
<feature type="compositionally biased region" description="Basic and acidic residues" evidence="1">
    <location>
        <begin position="45"/>
        <end position="57"/>
    </location>
</feature>
<dbReference type="Proteomes" id="UP000325313">
    <property type="component" value="Unassembled WGS sequence"/>
</dbReference>
<proteinExistence type="predicted"/>
<evidence type="ECO:0000313" key="2">
    <source>
        <dbReference type="EMBL" id="KAA1100715.1"/>
    </source>
</evidence>
<dbReference type="AlphaFoldDB" id="A0A5B0PGH6"/>
<evidence type="ECO:0000313" key="3">
    <source>
        <dbReference type="Proteomes" id="UP000325313"/>
    </source>
</evidence>
<name>A0A5B0PGH6_PUCGR</name>
<organism evidence="2 3">
    <name type="scientific">Puccinia graminis f. sp. tritici</name>
    <dbReference type="NCBI Taxonomy" id="56615"/>
    <lineage>
        <taxon>Eukaryota</taxon>
        <taxon>Fungi</taxon>
        <taxon>Dikarya</taxon>
        <taxon>Basidiomycota</taxon>
        <taxon>Pucciniomycotina</taxon>
        <taxon>Pucciniomycetes</taxon>
        <taxon>Pucciniales</taxon>
        <taxon>Pucciniaceae</taxon>
        <taxon>Puccinia</taxon>
    </lineage>
</organism>
<protein>
    <submittedName>
        <fullName evidence="2">Uncharacterized protein</fullName>
    </submittedName>
</protein>
<reference evidence="2 3" key="1">
    <citation type="submission" date="2019-05" db="EMBL/GenBank/DDBJ databases">
        <title>Emergence of the Ug99 lineage of the wheat stem rust pathogen through somatic hybridization.</title>
        <authorList>
            <person name="Li F."/>
            <person name="Upadhyaya N.M."/>
            <person name="Sperschneider J."/>
            <person name="Matny O."/>
            <person name="Nguyen-Phuc H."/>
            <person name="Mago R."/>
            <person name="Raley C."/>
            <person name="Miller M.E."/>
            <person name="Silverstein K.A.T."/>
            <person name="Henningsen E."/>
            <person name="Hirsch C.D."/>
            <person name="Visser B."/>
            <person name="Pretorius Z.A."/>
            <person name="Steffenson B.J."/>
            <person name="Schwessinger B."/>
            <person name="Dodds P.N."/>
            <person name="Figueroa M."/>
        </authorList>
    </citation>
    <scope>NUCLEOTIDE SEQUENCE [LARGE SCALE GENOMIC DNA]</scope>
    <source>
        <strain evidence="2 3">Ug99</strain>
    </source>
</reference>
<feature type="compositionally biased region" description="Polar residues" evidence="1">
    <location>
        <begin position="1"/>
        <end position="24"/>
    </location>
</feature>
<gene>
    <name evidence="2" type="ORF">PGTUg99_019071</name>
</gene>
<accession>A0A5B0PGH6</accession>
<evidence type="ECO:0000256" key="1">
    <source>
        <dbReference type="SAM" id="MobiDB-lite"/>
    </source>
</evidence>